<feature type="domain" description="Glutamine amidotransferase type-2" evidence="11">
    <location>
        <begin position="2"/>
        <end position="211"/>
    </location>
</feature>
<gene>
    <name evidence="12" type="primary">asnB</name>
    <name evidence="12" type="ORF">J3U87_08515</name>
</gene>
<dbReference type="EMBL" id="CP071793">
    <property type="protein sequence ID" value="QTD52501.1"/>
    <property type="molecule type" value="Genomic_DNA"/>
</dbReference>
<dbReference type="Pfam" id="PF00733">
    <property type="entry name" value="Asn_synthase"/>
    <property type="match status" value="1"/>
</dbReference>
<comment type="similarity">
    <text evidence="2">Belongs to the asparagine synthetase family.</text>
</comment>
<dbReference type="InterPro" id="IPR017932">
    <property type="entry name" value="GATase_2_dom"/>
</dbReference>
<dbReference type="Gene3D" id="3.40.50.620">
    <property type="entry name" value="HUPs"/>
    <property type="match status" value="2"/>
</dbReference>
<evidence type="ECO:0000256" key="8">
    <source>
        <dbReference type="PIRSR" id="PIRSR001589-1"/>
    </source>
</evidence>
<keyword evidence="8" id="KW-0061">Asparagine biosynthesis</keyword>
<dbReference type="PANTHER" id="PTHR43284:SF1">
    <property type="entry name" value="ASPARAGINE SYNTHETASE"/>
    <property type="match status" value="1"/>
</dbReference>
<comment type="pathway">
    <text evidence="1">Amino-acid biosynthesis; L-asparagine biosynthesis; L-asparagine from L-aspartate (L-Gln route): step 1/1.</text>
</comment>
<dbReference type="GO" id="GO:0006529">
    <property type="term" value="P:asparagine biosynthetic process"/>
    <property type="evidence" value="ECO:0007669"/>
    <property type="project" value="UniProtKB-KW"/>
</dbReference>
<feature type="binding site" evidence="9">
    <location>
        <position position="98"/>
    </location>
    <ligand>
        <name>L-glutamine</name>
        <dbReference type="ChEBI" id="CHEBI:58359"/>
    </ligand>
</feature>
<evidence type="ECO:0000259" key="11">
    <source>
        <dbReference type="PROSITE" id="PS51278"/>
    </source>
</evidence>
<dbReference type="CDD" id="cd01991">
    <property type="entry name" value="Asn_synthase_B_C"/>
    <property type="match status" value="1"/>
</dbReference>
<evidence type="ECO:0000256" key="3">
    <source>
        <dbReference type="ARBA" id="ARBA00012737"/>
    </source>
</evidence>
<dbReference type="CDD" id="cd00712">
    <property type="entry name" value="AsnB"/>
    <property type="match status" value="1"/>
</dbReference>
<name>A0A8A4TTT6_SULCO</name>
<keyword evidence="12" id="KW-0436">Ligase</keyword>
<reference evidence="12" key="1">
    <citation type="submission" date="2021-03" db="EMBL/GenBank/DDBJ databases">
        <title>Acanthopleuribacteraceae sp. M133.</title>
        <authorList>
            <person name="Wang G."/>
        </authorList>
    </citation>
    <scope>NUCLEOTIDE SEQUENCE</scope>
    <source>
        <strain evidence="12">M133</strain>
    </source>
</reference>
<dbReference type="PIRSF" id="PIRSF001589">
    <property type="entry name" value="Asn_synthetase_glu-h"/>
    <property type="match status" value="1"/>
</dbReference>
<dbReference type="InterPro" id="IPR001962">
    <property type="entry name" value="Asn_synthase"/>
</dbReference>
<dbReference type="GO" id="GO:0005829">
    <property type="term" value="C:cytosol"/>
    <property type="evidence" value="ECO:0007669"/>
    <property type="project" value="TreeGrafter"/>
</dbReference>
<evidence type="ECO:0000256" key="2">
    <source>
        <dbReference type="ARBA" id="ARBA00005752"/>
    </source>
</evidence>
<organism evidence="12 13">
    <name type="scientific">Sulfidibacter corallicola</name>
    <dbReference type="NCBI Taxonomy" id="2818388"/>
    <lineage>
        <taxon>Bacteria</taxon>
        <taxon>Pseudomonadati</taxon>
        <taxon>Acidobacteriota</taxon>
        <taxon>Holophagae</taxon>
        <taxon>Acanthopleuribacterales</taxon>
        <taxon>Acanthopleuribacteraceae</taxon>
        <taxon>Sulfidibacter</taxon>
    </lineage>
</organism>
<evidence type="ECO:0000256" key="4">
    <source>
        <dbReference type="ARBA" id="ARBA00022741"/>
    </source>
</evidence>
<feature type="active site" description="For GATase activity" evidence="8">
    <location>
        <position position="2"/>
    </location>
</feature>
<keyword evidence="4 9" id="KW-0547">Nucleotide-binding</keyword>
<dbReference type="InterPro" id="IPR014729">
    <property type="entry name" value="Rossmann-like_a/b/a_fold"/>
</dbReference>
<dbReference type="PROSITE" id="PS51278">
    <property type="entry name" value="GATASE_TYPE_2"/>
    <property type="match status" value="1"/>
</dbReference>
<dbReference type="Pfam" id="PF13537">
    <property type="entry name" value="GATase_7"/>
    <property type="match status" value="1"/>
</dbReference>
<proteinExistence type="inferred from homology"/>
<evidence type="ECO:0000256" key="6">
    <source>
        <dbReference type="ARBA" id="ARBA00022962"/>
    </source>
</evidence>
<dbReference type="KEGG" id="scor:J3U87_08515"/>
<dbReference type="InterPro" id="IPR029055">
    <property type="entry name" value="Ntn_hydrolases_N"/>
</dbReference>
<dbReference type="AlphaFoldDB" id="A0A8A4TTT6"/>
<dbReference type="GO" id="GO:0005524">
    <property type="term" value="F:ATP binding"/>
    <property type="evidence" value="ECO:0007669"/>
    <property type="project" value="UniProtKB-KW"/>
</dbReference>
<evidence type="ECO:0000256" key="7">
    <source>
        <dbReference type="ARBA" id="ARBA00048741"/>
    </source>
</evidence>
<dbReference type="Gene3D" id="3.60.20.10">
    <property type="entry name" value="Glutamine Phosphoribosylpyrophosphate, subunit 1, domain 1"/>
    <property type="match status" value="1"/>
</dbReference>
<dbReference type="GO" id="GO:0004066">
    <property type="term" value="F:asparagine synthase (glutamine-hydrolyzing) activity"/>
    <property type="evidence" value="ECO:0007669"/>
    <property type="project" value="UniProtKB-EC"/>
</dbReference>
<evidence type="ECO:0000313" key="12">
    <source>
        <dbReference type="EMBL" id="QTD52501.1"/>
    </source>
</evidence>
<keyword evidence="13" id="KW-1185">Reference proteome</keyword>
<evidence type="ECO:0000313" key="13">
    <source>
        <dbReference type="Proteomes" id="UP000663929"/>
    </source>
</evidence>
<dbReference type="SUPFAM" id="SSF52402">
    <property type="entry name" value="Adenine nucleotide alpha hydrolases-like"/>
    <property type="match status" value="1"/>
</dbReference>
<evidence type="ECO:0000256" key="1">
    <source>
        <dbReference type="ARBA" id="ARBA00005187"/>
    </source>
</evidence>
<feature type="site" description="Important for beta-aspartyl-AMP intermediate formation" evidence="10">
    <location>
        <position position="371"/>
    </location>
</feature>
<dbReference type="InterPro" id="IPR033738">
    <property type="entry name" value="AsnB_N"/>
</dbReference>
<protein>
    <recommendedName>
        <fullName evidence="3">asparagine synthase (glutamine-hydrolyzing)</fullName>
        <ecNumber evidence="3">6.3.5.4</ecNumber>
    </recommendedName>
</protein>
<dbReference type="InterPro" id="IPR051786">
    <property type="entry name" value="ASN_synthetase/amidase"/>
</dbReference>
<evidence type="ECO:0000256" key="10">
    <source>
        <dbReference type="PIRSR" id="PIRSR001589-3"/>
    </source>
</evidence>
<accession>A0A8A4TTT6</accession>
<dbReference type="EC" id="6.3.5.4" evidence="3"/>
<evidence type="ECO:0000256" key="9">
    <source>
        <dbReference type="PIRSR" id="PIRSR001589-2"/>
    </source>
</evidence>
<comment type="catalytic activity">
    <reaction evidence="7">
        <text>L-aspartate + L-glutamine + ATP + H2O = L-asparagine + L-glutamate + AMP + diphosphate + H(+)</text>
        <dbReference type="Rhea" id="RHEA:12228"/>
        <dbReference type="ChEBI" id="CHEBI:15377"/>
        <dbReference type="ChEBI" id="CHEBI:15378"/>
        <dbReference type="ChEBI" id="CHEBI:29985"/>
        <dbReference type="ChEBI" id="CHEBI:29991"/>
        <dbReference type="ChEBI" id="CHEBI:30616"/>
        <dbReference type="ChEBI" id="CHEBI:33019"/>
        <dbReference type="ChEBI" id="CHEBI:58048"/>
        <dbReference type="ChEBI" id="CHEBI:58359"/>
        <dbReference type="ChEBI" id="CHEBI:456215"/>
        <dbReference type="EC" id="6.3.5.4"/>
    </reaction>
</comment>
<dbReference type="RefSeq" id="WP_237382609.1">
    <property type="nucleotide sequence ID" value="NZ_CP071793.1"/>
</dbReference>
<dbReference type="Proteomes" id="UP000663929">
    <property type="component" value="Chromosome"/>
</dbReference>
<keyword evidence="6 8" id="KW-0315">Glutamine amidotransferase</keyword>
<sequence>MCGLTGFYGPGDRDDLRRMTDRLLHRGPDGEGLWQHDKEPLFLGHRRLAIVDLAGGDQPMWTAEGDLAVVYDGEIYNHAELRSELTELGHRFRTDHSDTEVLLHGYREWGQAILDRLNGMWAFALLDLPRQRLFCARDRFGQKPFFYATRPGFFAFASELPALLAHRHVSAELDPVAIRKYFAYNTVPSPGTGYRHIAQLEPGGVAVFEFGSGVARTRRWWRFAIEPDPAMLHEREDRLAERLRSLLATAVTRRLMADVPIGLFLSGGLDSSMVTAMATGAVRTLAMQAPLPSFSIGFDEPSFDETAAARAASRHLGTDHRVCTLSRNQAPQLVDEVLGKLGQWLGDSSILPTYQLSAHARESVTVALGGDGADELFAGYAPFRALQTAGWYRRYVRGRLHRAVTLCVAALPTSHRHMSFDFKLKKAMKGLAVSPRLQVPVWMSSLAPKEIDQLFGEPMPTAELFSEAIDVWDRCPSVDPIDRALEFFTHLYLSEGILAKVDRAAMMHGLEVRSPFLDIELVDWVRRLPAALKLRGRHTKYLLRKAARPILPRKVIARAQQGFAVPVGPWFRDGRLALDATRRVAGLDEAEVQRLMREHREGRADHRLFLWNLLVADRVIADVPK</sequence>
<dbReference type="PANTHER" id="PTHR43284">
    <property type="entry name" value="ASPARAGINE SYNTHETASE (GLUTAMINE-HYDROLYZING)"/>
    <property type="match status" value="1"/>
</dbReference>
<keyword evidence="8" id="KW-0028">Amino-acid biosynthesis</keyword>
<dbReference type="InterPro" id="IPR006426">
    <property type="entry name" value="Asn_synth_AEB"/>
</dbReference>
<keyword evidence="5 9" id="KW-0067">ATP-binding</keyword>
<evidence type="ECO:0000256" key="5">
    <source>
        <dbReference type="ARBA" id="ARBA00022840"/>
    </source>
</evidence>
<dbReference type="SUPFAM" id="SSF56235">
    <property type="entry name" value="N-terminal nucleophile aminohydrolases (Ntn hydrolases)"/>
    <property type="match status" value="1"/>
</dbReference>
<feature type="binding site" evidence="9">
    <location>
        <position position="296"/>
    </location>
    <ligand>
        <name>ATP</name>
        <dbReference type="ChEBI" id="CHEBI:30616"/>
    </ligand>
</feature>
<dbReference type="NCBIfam" id="TIGR01536">
    <property type="entry name" value="asn_synth_AEB"/>
    <property type="match status" value="1"/>
</dbReference>